<feature type="transmembrane region" description="Helical" evidence="6">
    <location>
        <begin position="363"/>
        <end position="382"/>
    </location>
</feature>
<comment type="subcellular location">
    <subcellularLocation>
        <location evidence="1">Endomembrane system</location>
        <topology evidence="1">Multi-pass membrane protein</topology>
    </subcellularLocation>
    <subcellularLocation>
        <location evidence="5">Membrane</location>
        <topology evidence="5">Multi-pass membrane protein</topology>
    </subcellularLocation>
</comment>
<feature type="transmembrane region" description="Helical" evidence="6">
    <location>
        <begin position="453"/>
        <end position="473"/>
    </location>
</feature>
<dbReference type="InterPro" id="IPR001750">
    <property type="entry name" value="ND/Mrp_TM"/>
</dbReference>
<feature type="transmembrane region" description="Helical" evidence="6">
    <location>
        <begin position="81"/>
        <end position="103"/>
    </location>
</feature>
<feature type="transmembrane region" description="Helical" evidence="6">
    <location>
        <begin position="43"/>
        <end position="61"/>
    </location>
</feature>
<reference evidence="8 9" key="1">
    <citation type="submission" date="2023-07" db="EMBL/GenBank/DDBJ databases">
        <title>Description of novel actinomycetes strains, isolated from tidal flat sediment.</title>
        <authorList>
            <person name="Lu C."/>
        </authorList>
    </citation>
    <scope>NUCLEOTIDE SEQUENCE [LARGE SCALE GENOMIC DNA]</scope>
    <source>
        <strain evidence="8 9">SYSU T00b441</strain>
    </source>
</reference>
<keyword evidence="4 6" id="KW-0472">Membrane</keyword>
<dbReference type="Pfam" id="PF00361">
    <property type="entry name" value="Proton_antipo_M"/>
    <property type="match status" value="1"/>
</dbReference>
<evidence type="ECO:0000259" key="7">
    <source>
        <dbReference type="Pfam" id="PF00361"/>
    </source>
</evidence>
<feature type="transmembrane region" description="Helical" evidence="6">
    <location>
        <begin position="244"/>
        <end position="260"/>
    </location>
</feature>
<dbReference type="EMBL" id="JAUQYP010000001">
    <property type="protein sequence ID" value="MDO8107623.1"/>
    <property type="molecule type" value="Genomic_DNA"/>
</dbReference>
<feature type="transmembrane region" description="Helical" evidence="6">
    <location>
        <begin position="493"/>
        <end position="512"/>
    </location>
</feature>
<evidence type="ECO:0000256" key="5">
    <source>
        <dbReference type="RuleBase" id="RU000320"/>
    </source>
</evidence>
<dbReference type="Gene3D" id="1.20.5.2700">
    <property type="match status" value="1"/>
</dbReference>
<evidence type="ECO:0000313" key="9">
    <source>
        <dbReference type="Proteomes" id="UP001232536"/>
    </source>
</evidence>
<dbReference type="Proteomes" id="UP001232536">
    <property type="component" value="Unassembled WGS sequence"/>
</dbReference>
<dbReference type="PRINTS" id="PR01434">
    <property type="entry name" value="NADHDHGNASE5"/>
</dbReference>
<evidence type="ECO:0000256" key="3">
    <source>
        <dbReference type="ARBA" id="ARBA00022989"/>
    </source>
</evidence>
<dbReference type="PANTHER" id="PTHR42829:SF2">
    <property type="entry name" value="NADH-UBIQUINONE OXIDOREDUCTASE CHAIN 5"/>
    <property type="match status" value="1"/>
</dbReference>
<evidence type="ECO:0000256" key="2">
    <source>
        <dbReference type="ARBA" id="ARBA00022692"/>
    </source>
</evidence>
<feature type="transmembrane region" description="Helical" evidence="6">
    <location>
        <begin position="6"/>
        <end position="22"/>
    </location>
</feature>
<dbReference type="RefSeq" id="WP_304601241.1">
    <property type="nucleotide sequence ID" value="NZ_JAUQYP010000001.1"/>
</dbReference>
<keyword evidence="2 5" id="KW-0812">Transmembrane</keyword>
<feature type="transmembrane region" description="Helical" evidence="6">
    <location>
        <begin position="272"/>
        <end position="293"/>
    </location>
</feature>
<protein>
    <submittedName>
        <fullName evidence="8">Proton-conducting transporter membrane subunit</fullName>
    </submittedName>
</protein>
<feature type="transmembrane region" description="Helical" evidence="6">
    <location>
        <begin position="402"/>
        <end position="427"/>
    </location>
</feature>
<evidence type="ECO:0000313" key="8">
    <source>
        <dbReference type="EMBL" id="MDO8107623.1"/>
    </source>
</evidence>
<feature type="transmembrane region" description="Helical" evidence="6">
    <location>
        <begin position="300"/>
        <end position="322"/>
    </location>
</feature>
<feature type="domain" description="NADH:quinone oxidoreductase/Mrp antiporter transmembrane" evidence="7">
    <location>
        <begin position="129"/>
        <end position="414"/>
    </location>
</feature>
<accession>A0ABT9DE34</accession>
<gene>
    <name evidence="8" type="ORF">Q6348_10490</name>
</gene>
<proteinExistence type="predicted"/>
<feature type="transmembrane region" description="Helical" evidence="6">
    <location>
        <begin position="210"/>
        <end position="232"/>
    </location>
</feature>
<evidence type="ECO:0000256" key="6">
    <source>
        <dbReference type="SAM" id="Phobius"/>
    </source>
</evidence>
<keyword evidence="3 6" id="KW-1133">Transmembrane helix</keyword>
<name>A0ABT9DE34_9CELL</name>
<feature type="transmembrane region" description="Helical" evidence="6">
    <location>
        <begin position="328"/>
        <end position="351"/>
    </location>
</feature>
<evidence type="ECO:0000256" key="1">
    <source>
        <dbReference type="ARBA" id="ARBA00004127"/>
    </source>
</evidence>
<dbReference type="PANTHER" id="PTHR42829">
    <property type="entry name" value="NADH-UBIQUINONE OXIDOREDUCTASE CHAIN 5"/>
    <property type="match status" value="1"/>
</dbReference>
<evidence type="ECO:0000256" key="4">
    <source>
        <dbReference type="ARBA" id="ARBA00023136"/>
    </source>
</evidence>
<feature type="transmembrane region" description="Helical" evidence="6">
    <location>
        <begin position="115"/>
        <end position="139"/>
    </location>
</feature>
<organism evidence="8 9">
    <name type="scientific">Actinotalea lenta</name>
    <dbReference type="NCBI Taxonomy" id="3064654"/>
    <lineage>
        <taxon>Bacteria</taxon>
        <taxon>Bacillati</taxon>
        <taxon>Actinomycetota</taxon>
        <taxon>Actinomycetes</taxon>
        <taxon>Micrococcales</taxon>
        <taxon>Cellulomonadaceae</taxon>
        <taxon>Actinotalea</taxon>
    </lineage>
</organism>
<keyword evidence="9" id="KW-1185">Reference proteome</keyword>
<comment type="caution">
    <text evidence="8">The sequence shown here is derived from an EMBL/GenBank/DDBJ whole genome shotgun (WGS) entry which is preliminary data.</text>
</comment>
<sequence length="629" mass="62925">MSGGSLLALVALPALGGAGLLGRGAARARTGHAPARDRTASGIALATASLSVALGILVSAGRPVLTWSFIPGGAFALGVDGLTALLLPGVLAVALLVLVAAAVERTEPAARFHGLMLLFVAAVAVTLTATSLPALLLGWELMGAASWSLIGFRWRDPERTSAGVAAFVTTRTADLGLYLAAGAAAAGSASDHLGLGLEALPDLSSPWRQVVAVGVVVAALGKAAQLPFSVWLSKAMLGPSPVSALLHSAAMVAMGGYLLLRVEPLLAATPAVASAAAWTGAVTTVVLGVVAMAQQDLKQLLAASTSAQLGFVVLAAGVGDAAGGTEHLLGHAGTKALLFLVAGLWLTALGTKQLEAMAGAARWWRAVGVLFTLAALTLAGLPPLGLWVTKDHVLAAAAERSGWLYGVALIGAVLSAGYAAVALRAAWRGPERRPTDRPGWDSEEPGDRHVPRAAVLPLAVLAGGALAPVALLVPAASDAVDALLGVTGAATPGAAEMALSAALAVTAFGLVLRRVPRPVPGAVRWFDLDRAAAVLVVTPVETLAARADRLDRALDRAVAGTARATTTVAAAAARLDVSGVDGAVRAVAGSVRAAGRATLRPQSGLVHQYLGAAAVVLAVGAVLLVVVRP</sequence>
<feature type="transmembrane region" description="Helical" evidence="6">
    <location>
        <begin position="609"/>
        <end position="627"/>
    </location>
</feature>
<dbReference type="InterPro" id="IPR003945">
    <property type="entry name" value="NU5C-like"/>
</dbReference>